<dbReference type="AlphaFoldDB" id="T0EZ26"/>
<protein>
    <submittedName>
        <fullName evidence="1">Uncharacterized protein</fullName>
    </submittedName>
</protein>
<proteinExistence type="predicted"/>
<name>T0EZ26_9LEPT</name>
<evidence type="ECO:0000313" key="1">
    <source>
        <dbReference type="EMBL" id="EQA44100.1"/>
    </source>
</evidence>
<gene>
    <name evidence="1" type="ORF">LEP1GSC050_2947</name>
</gene>
<sequence>MPLFHKNGNSTTFFLNRSVGVPADRFRNFGSRRLRWISIGFLYGRYFRKLL</sequence>
<comment type="caution">
    <text evidence="1">The sequence shown here is derived from an EMBL/GenBank/DDBJ whole genome shotgun (WGS) entry which is preliminary data.</text>
</comment>
<organism evidence="1 2">
    <name type="scientific">Leptospira broomii serovar Hurstbridge str. 5399</name>
    <dbReference type="NCBI Taxonomy" id="1049789"/>
    <lineage>
        <taxon>Bacteria</taxon>
        <taxon>Pseudomonadati</taxon>
        <taxon>Spirochaetota</taxon>
        <taxon>Spirochaetia</taxon>
        <taxon>Leptospirales</taxon>
        <taxon>Leptospiraceae</taxon>
        <taxon>Leptospira</taxon>
    </lineage>
</organism>
<evidence type="ECO:0000313" key="2">
    <source>
        <dbReference type="Proteomes" id="UP000015454"/>
    </source>
</evidence>
<accession>T0EZ26</accession>
<keyword evidence="2" id="KW-1185">Reference proteome</keyword>
<dbReference type="EMBL" id="AHMO02000008">
    <property type="protein sequence ID" value="EQA44100.1"/>
    <property type="molecule type" value="Genomic_DNA"/>
</dbReference>
<dbReference type="Proteomes" id="UP000015454">
    <property type="component" value="Unassembled WGS sequence"/>
</dbReference>
<reference evidence="1" key="1">
    <citation type="submission" date="2013-05" db="EMBL/GenBank/DDBJ databases">
        <authorList>
            <person name="Harkins D.M."/>
            <person name="Durkin A.S."/>
            <person name="Brinkac L.M."/>
            <person name="Haft D.H."/>
            <person name="Selengut J.D."/>
            <person name="Sanka R."/>
            <person name="DePew J."/>
            <person name="Purushe J."/>
            <person name="Hartskeerl R.A."/>
            <person name="Ahmed A."/>
            <person name="van der Linden H."/>
            <person name="Goris M.G.A."/>
            <person name="Vinetz J.M."/>
            <person name="Sutton G.G."/>
            <person name="Nierman W.C."/>
            <person name="Fouts D.E."/>
        </authorList>
    </citation>
    <scope>NUCLEOTIDE SEQUENCE [LARGE SCALE GENOMIC DNA]</scope>
    <source>
        <strain evidence="1">5399</strain>
    </source>
</reference>